<keyword evidence="1" id="KW-0812">Transmembrane</keyword>
<keyword evidence="1" id="KW-0472">Membrane</keyword>
<evidence type="ECO:0000313" key="2">
    <source>
        <dbReference type="EMBL" id="SJL14227.1"/>
    </source>
</evidence>
<sequence length="119" mass="13090">MRPDEEGFEALYARMLAVGWRGRSETPITASLPSPTIIESYINNNLVYVHLAKASSSSFTSAVCGPLFTRPLSFVPKSTIRFLIHAPWMTGLLLTVPAVGLLHTNASFRCMFMASSVLR</sequence>
<evidence type="ECO:0000256" key="1">
    <source>
        <dbReference type="SAM" id="Phobius"/>
    </source>
</evidence>
<feature type="transmembrane region" description="Helical" evidence="1">
    <location>
        <begin position="82"/>
        <end position="103"/>
    </location>
</feature>
<accession>A0A284RZT5</accession>
<gene>
    <name evidence="2" type="ORF">ARMOST_17683</name>
</gene>
<dbReference type="Proteomes" id="UP000219338">
    <property type="component" value="Unassembled WGS sequence"/>
</dbReference>
<evidence type="ECO:0000313" key="3">
    <source>
        <dbReference type="Proteomes" id="UP000219338"/>
    </source>
</evidence>
<reference evidence="3" key="1">
    <citation type="journal article" date="2017" name="Nat. Ecol. Evol.">
        <title>Genome expansion and lineage-specific genetic innovations in the forest pathogenic fungi Armillaria.</title>
        <authorList>
            <person name="Sipos G."/>
            <person name="Prasanna A.N."/>
            <person name="Walter M.C."/>
            <person name="O'Connor E."/>
            <person name="Balint B."/>
            <person name="Krizsan K."/>
            <person name="Kiss B."/>
            <person name="Hess J."/>
            <person name="Varga T."/>
            <person name="Slot J."/>
            <person name="Riley R."/>
            <person name="Boka B."/>
            <person name="Rigling D."/>
            <person name="Barry K."/>
            <person name="Lee J."/>
            <person name="Mihaltcheva S."/>
            <person name="LaButti K."/>
            <person name="Lipzen A."/>
            <person name="Waldron R."/>
            <person name="Moloney N.M."/>
            <person name="Sperisen C."/>
            <person name="Kredics L."/>
            <person name="Vagvoelgyi C."/>
            <person name="Patrignani A."/>
            <person name="Fitzpatrick D."/>
            <person name="Nagy I."/>
            <person name="Doyle S."/>
            <person name="Anderson J.B."/>
            <person name="Grigoriev I.V."/>
            <person name="Gueldener U."/>
            <person name="Muensterkoetter M."/>
            <person name="Nagy L.G."/>
        </authorList>
    </citation>
    <scope>NUCLEOTIDE SEQUENCE [LARGE SCALE GENOMIC DNA]</scope>
    <source>
        <strain evidence="3">C18/9</strain>
    </source>
</reference>
<dbReference type="AlphaFoldDB" id="A0A284RZT5"/>
<name>A0A284RZT5_ARMOS</name>
<dbReference type="EMBL" id="FUEG01000023">
    <property type="protein sequence ID" value="SJL14227.1"/>
    <property type="molecule type" value="Genomic_DNA"/>
</dbReference>
<dbReference type="OrthoDB" id="10461472at2759"/>
<organism evidence="2 3">
    <name type="scientific">Armillaria ostoyae</name>
    <name type="common">Armillaria root rot fungus</name>
    <dbReference type="NCBI Taxonomy" id="47428"/>
    <lineage>
        <taxon>Eukaryota</taxon>
        <taxon>Fungi</taxon>
        <taxon>Dikarya</taxon>
        <taxon>Basidiomycota</taxon>
        <taxon>Agaricomycotina</taxon>
        <taxon>Agaricomycetes</taxon>
        <taxon>Agaricomycetidae</taxon>
        <taxon>Agaricales</taxon>
        <taxon>Marasmiineae</taxon>
        <taxon>Physalacriaceae</taxon>
        <taxon>Armillaria</taxon>
    </lineage>
</organism>
<keyword evidence="1" id="KW-1133">Transmembrane helix</keyword>
<keyword evidence="3" id="KW-1185">Reference proteome</keyword>
<protein>
    <submittedName>
        <fullName evidence="2">Uncharacterized protein</fullName>
    </submittedName>
</protein>
<proteinExistence type="predicted"/>